<keyword evidence="4" id="KW-1185">Reference proteome</keyword>
<evidence type="ECO:0000313" key="4">
    <source>
        <dbReference type="Proteomes" id="UP000324222"/>
    </source>
</evidence>
<name>A0A5B7IDK3_PORTR</name>
<keyword evidence="2" id="KW-0472">Membrane</keyword>
<gene>
    <name evidence="3" type="ORF">E2C01_074465</name>
</gene>
<sequence>MHHFGSEKEAEDSATGHNIKKNAQRATWPQYSKRHYYYYMVGVSVASSQLALLSVVSGPDATGTSLLFRPEVLEFSIH</sequence>
<keyword evidence="2" id="KW-0812">Transmembrane</keyword>
<evidence type="ECO:0000256" key="1">
    <source>
        <dbReference type="SAM" id="MobiDB-lite"/>
    </source>
</evidence>
<evidence type="ECO:0000256" key="2">
    <source>
        <dbReference type="SAM" id="Phobius"/>
    </source>
</evidence>
<dbReference type="Proteomes" id="UP000324222">
    <property type="component" value="Unassembled WGS sequence"/>
</dbReference>
<accession>A0A5B7IDK3</accession>
<feature type="region of interest" description="Disordered" evidence="1">
    <location>
        <begin position="1"/>
        <end position="26"/>
    </location>
</feature>
<dbReference type="EMBL" id="VSRR010052416">
    <property type="protein sequence ID" value="MPC79909.1"/>
    <property type="molecule type" value="Genomic_DNA"/>
</dbReference>
<organism evidence="3 4">
    <name type="scientific">Portunus trituberculatus</name>
    <name type="common">Swimming crab</name>
    <name type="synonym">Neptunus trituberculatus</name>
    <dbReference type="NCBI Taxonomy" id="210409"/>
    <lineage>
        <taxon>Eukaryota</taxon>
        <taxon>Metazoa</taxon>
        <taxon>Ecdysozoa</taxon>
        <taxon>Arthropoda</taxon>
        <taxon>Crustacea</taxon>
        <taxon>Multicrustacea</taxon>
        <taxon>Malacostraca</taxon>
        <taxon>Eumalacostraca</taxon>
        <taxon>Eucarida</taxon>
        <taxon>Decapoda</taxon>
        <taxon>Pleocyemata</taxon>
        <taxon>Brachyura</taxon>
        <taxon>Eubrachyura</taxon>
        <taxon>Portunoidea</taxon>
        <taxon>Portunidae</taxon>
        <taxon>Portuninae</taxon>
        <taxon>Portunus</taxon>
    </lineage>
</organism>
<dbReference type="AlphaFoldDB" id="A0A5B7IDK3"/>
<protein>
    <submittedName>
        <fullName evidence="3">Uncharacterized protein</fullName>
    </submittedName>
</protein>
<keyword evidence="2" id="KW-1133">Transmembrane helix</keyword>
<comment type="caution">
    <text evidence="3">The sequence shown here is derived from an EMBL/GenBank/DDBJ whole genome shotgun (WGS) entry which is preliminary data.</text>
</comment>
<evidence type="ECO:0000313" key="3">
    <source>
        <dbReference type="EMBL" id="MPC79909.1"/>
    </source>
</evidence>
<feature type="transmembrane region" description="Helical" evidence="2">
    <location>
        <begin position="36"/>
        <end position="56"/>
    </location>
</feature>
<reference evidence="3 4" key="1">
    <citation type="submission" date="2019-05" db="EMBL/GenBank/DDBJ databases">
        <title>Another draft genome of Portunus trituberculatus and its Hox gene families provides insights of decapod evolution.</title>
        <authorList>
            <person name="Jeong J.-H."/>
            <person name="Song I."/>
            <person name="Kim S."/>
            <person name="Choi T."/>
            <person name="Kim D."/>
            <person name="Ryu S."/>
            <person name="Kim W."/>
        </authorList>
    </citation>
    <scope>NUCLEOTIDE SEQUENCE [LARGE SCALE GENOMIC DNA]</scope>
    <source>
        <tissue evidence="3">Muscle</tissue>
    </source>
</reference>
<proteinExistence type="predicted"/>